<evidence type="ECO:0000256" key="1">
    <source>
        <dbReference type="ARBA" id="ARBA00009693"/>
    </source>
</evidence>
<dbReference type="EMBL" id="DF968182">
    <property type="protein sequence ID" value="GAP43022.1"/>
    <property type="molecule type" value="Genomic_DNA"/>
</dbReference>
<comment type="similarity">
    <text evidence="1">Belongs to the peptidase C10 family.</text>
</comment>
<dbReference type="OrthoDB" id="2235251at2"/>
<dbReference type="Proteomes" id="UP000053091">
    <property type="component" value="Unassembled WGS sequence"/>
</dbReference>
<feature type="active site" description="Proton acceptor" evidence="6">
    <location>
        <position position="330"/>
    </location>
</feature>
<evidence type="ECO:0000256" key="2">
    <source>
        <dbReference type="ARBA" id="ARBA00022670"/>
    </source>
</evidence>
<evidence type="ECO:0000256" key="5">
    <source>
        <dbReference type="ARBA" id="ARBA00022807"/>
    </source>
</evidence>
<dbReference type="InterPro" id="IPR013783">
    <property type="entry name" value="Ig-like_fold"/>
</dbReference>
<evidence type="ECO:0000256" key="3">
    <source>
        <dbReference type="ARBA" id="ARBA00022729"/>
    </source>
</evidence>
<protein>
    <submittedName>
        <fullName evidence="9">Peptidase C10 family</fullName>
    </submittedName>
</protein>
<keyword evidence="10" id="KW-1185">Reference proteome</keyword>
<accession>A0A0S7BYX5</accession>
<name>A0A0S7BYX5_9BACT</name>
<evidence type="ECO:0000313" key="10">
    <source>
        <dbReference type="Proteomes" id="UP000053091"/>
    </source>
</evidence>
<dbReference type="SUPFAM" id="SSF54001">
    <property type="entry name" value="Cysteine proteinases"/>
    <property type="match status" value="1"/>
</dbReference>
<sequence length="1027" mass="113438">MSTIKTLMLTILFSWAVIQVTAKPVSPETATQVAVNFLKEKISQGSFPAGTQANFSMIILSGKHQQASMYVFNLMDNAGFIIVSGNDATYPVLCYANHGCFSMQEKERPGGFSYMLDEYSRLLDAVEEGGIPRDEKTSAEWAHYLHAPAEPSRAISGVGPLLTTTWGQDCWYNAYCPPDISGDCGHALTGCVATAMGQLMRYYSYPETGTGSCTYTHPVYGTLTADFSATDYRWNEMGTTATGTSHDAIAELLFHCGVAALMNYGTSGSGAFEVNMQNALIEHFGYSPASSLVFSANYTAEHWNSILKNELDLARPVFMTGVDTTEDQGHAFICDGYSDDNYYHIDWGWENQYNGYFMINNLCPGNNNFNAILRAITGLIPDTLRCTPPRNLHATADCNDVLLSWSPPDPEPQNEWIHYDGPYTGGNTGFSNAVSFQVAIRFDTAQLSAYHGLILDKIRFILGNKKAEYRINIWKGSDASDIMVDEPLPGQIHMYWDDICGNHGQYWNTIILQEPLIIDATEELWIGYTCINLPGENARAGHDNNPSVPGYSDLLRINNGNWVSTHENYPSWDYNWSIQAFVTDINGNNHPLASGTFNIHQKAQQAKPGELNPSCREEVPSMIGYNLFRNGYQVNTEPLTELTYTDYDLPAGDYTYTLCTLYEEGSSIPCGPSTVSVDELVLNPPYQLTATTSGNDVQLAWHEPLPPPIEQWLYYDNGENHTAVGMTNGGTHSVAIRFLPDQLSGFDGMFISEVSLFPCANNAGYELFIARGPNANERLLTLPLDGLTIDEWNTITLSNPVSLDITKELWIGYKVINHPANDKGAGADSGPAIAGFGDMICIDGSNFVSLISLNPDLSYNWNLRAFITNQFAVKHILATKSPTDLQLLGYDVFRNNERINNELLSSTSFSDTELPAGTYQYFVKSIYNQGASLPSNIAEVTITLSVEEAGTREPVSIYTDPGGDFILIDAGTQNFVAELYNACGSKVYHYNISVPRLTIPTLNLKPGIYILRLGIKEYAFSVKILIR</sequence>
<dbReference type="AlphaFoldDB" id="A0A0S7BYX5"/>
<dbReference type="InterPro" id="IPR000200">
    <property type="entry name" value="Peptidase_C10"/>
</dbReference>
<reference evidence="9" key="1">
    <citation type="journal article" date="2015" name="Genome Announc.">
        <title>Draft Genome Sequence of Bacteroidales Strain TBC1, a Novel Isolate from a Methanogenic Wastewater Treatment System.</title>
        <authorList>
            <person name="Tourlousse D.M."/>
            <person name="Matsuura N."/>
            <person name="Sun L."/>
            <person name="Toyonaga M."/>
            <person name="Kuroda K."/>
            <person name="Ohashi A."/>
            <person name="Cruz R."/>
            <person name="Yamaguchi T."/>
            <person name="Sekiguchi Y."/>
        </authorList>
    </citation>
    <scope>NUCLEOTIDE SEQUENCE [LARGE SCALE GENOMIC DNA]</scope>
    <source>
        <strain evidence="9">TBC1</strain>
    </source>
</reference>
<dbReference type="GO" id="GO:0006508">
    <property type="term" value="P:proteolysis"/>
    <property type="evidence" value="ECO:0007669"/>
    <property type="project" value="UniProtKB-KW"/>
</dbReference>
<gene>
    <name evidence="9" type="ORF">TBC1_111164</name>
</gene>
<dbReference type="PRINTS" id="PR00797">
    <property type="entry name" value="STREPTOPAIN"/>
</dbReference>
<dbReference type="InterPro" id="IPR044934">
    <property type="entry name" value="Streptopain_sf"/>
</dbReference>
<dbReference type="Pfam" id="PF01640">
    <property type="entry name" value="Peptidase_C10"/>
    <property type="match status" value="1"/>
</dbReference>
<evidence type="ECO:0000313" key="9">
    <source>
        <dbReference type="EMBL" id="GAP43022.1"/>
    </source>
</evidence>
<dbReference type="InterPro" id="IPR038765">
    <property type="entry name" value="Papain-like_cys_pep_sf"/>
</dbReference>
<dbReference type="Gene3D" id="3.90.70.50">
    <property type="entry name" value="Peptidase C10, streptopain"/>
    <property type="match status" value="1"/>
</dbReference>
<organism evidence="9">
    <name type="scientific">Lentimicrobium saccharophilum</name>
    <dbReference type="NCBI Taxonomy" id="1678841"/>
    <lineage>
        <taxon>Bacteria</taxon>
        <taxon>Pseudomonadati</taxon>
        <taxon>Bacteroidota</taxon>
        <taxon>Bacteroidia</taxon>
        <taxon>Bacteroidales</taxon>
        <taxon>Lentimicrobiaceae</taxon>
        <taxon>Lentimicrobium</taxon>
    </lineage>
</organism>
<dbReference type="STRING" id="1678841.TBC1_111164"/>
<keyword evidence="5" id="KW-0788">Thiol protease</keyword>
<keyword evidence="2" id="KW-0645">Protease</keyword>
<evidence type="ECO:0000259" key="8">
    <source>
        <dbReference type="Pfam" id="PF13734"/>
    </source>
</evidence>
<dbReference type="Pfam" id="PF13734">
    <property type="entry name" value="Inhibitor_I69"/>
    <property type="match status" value="1"/>
</dbReference>
<dbReference type="InterPro" id="IPR025896">
    <property type="entry name" value="Spi_Prtas-inh"/>
</dbReference>
<feature type="chain" id="PRO_5006633319" evidence="7">
    <location>
        <begin position="23"/>
        <end position="1027"/>
    </location>
</feature>
<dbReference type="GO" id="GO:0008234">
    <property type="term" value="F:cysteine-type peptidase activity"/>
    <property type="evidence" value="ECO:0007669"/>
    <property type="project" value="UniProtKB-KW"/>
</dbReference>
<dbReference type="Gene3D" id="2.60.40.10">
    <property type="entry name" value="Immunoglobulins"/>
    <property type="match status" value="2"/>
</dbReference>
<evidence type="ECO:0000256" key="6">
    <source>
        <dbReference type="PIRSR" id="PIRSR600200-1"/>
    </source>
</evidence>
<keyword evidence="4" id="KW-0378">Hydrolase</keyword>
<evidence type="ECO:0000256" key="4">
    <source>
        <dbReference type="ARBA" id="ARBA00022801"/>
    </source>
</evidence>
<evidence type="ECO:0000256" key="7">
    <source>
        <dbReference type="SAM" id="SignalP"/>
    </source>
</evidence>
<feature type="signal peptide" evidence="7">
    <location>
        <begin position="1"/>
        <end position="22"/>
    </location>
</feature>
<keyword evidence="3 7" id="KW-0732">Signal</keyword>
<feature type="domain" description="Spi protease inhibitor" evidence="8">
    <location>
        <begin position="22"/>
        <end position="120"/>
    </location>
</feature>
<proteinExistence type="inferred from homology"/>
<feature type="active site" description="Nucleophile" evidence="6">
    <location>
        <position position="191"/>
    </location>
</feature>
<dbReference type="RefSeq" id="WP_082189497.1">
    <property type="nucleotide sequence ID" value="NZ_DF968182.1"/>
</dbReference>